<feature type="domain" description="PiggyBac transposable element-derived protein" evidence="1">
    <location>
        <begin position="2"/>
        <end position="120"/>
    </location>
</feature>
<gene>
    <name evidence="2" type="ORF">V1477_011506</name>
</gene>
<comment type="caution">
    <text evidence="2">The sequence shown here is derived from an EMBL/GenBank/DDBJ whole genome shotgun (WGS) entry which is preliminary data.</text>
</comment>
<dbReference type="Pfam" id="PF13843">
    <property type="entry name" value="DDE_Tnp_1_7"/>
    <property type="match status" value="1"/>
</dbReference>
<reference evidence="2 3" key="1">
    <citation type="journal article" date="2024" name="Ann. Entomol. Soc. Am.">
        <title>Genomic analyses of the southern and eastern yellowjacket wasps (Hymenoptera: Vespidae) reveal evolutionary signatures of social life.</title>
        <authorList>
            <person name="Catto M.A."/>
            <person name="Caine P.B."/>
            <person name="Orr S.E."/>
            <person name="Hunt B.G."/>
            <person name="Goodisman M.A.D."/>
        </authorList>
    </citation>
    <scope>NUCLEOTIDE SEQUENCE [LARGE SCALE GENOMIC DNA]</scope>
    <source>
        <strain evidence="2">232</strain>
        <tissue evidence="2">Head and thorax</tissue>
    </source>
</reference>
<dbReference type="InterPro" id="IPR029526">
    <property type="entry name" value="PGBD"/>
</dbReference>
<proteinExistence type="predicted"/>
<dbReference type="AlphaFoldDB" id="A0ABD2BZD8"/>
<evidence type="ECO:0000259" key="1">
    <source>
        <dbReference type="Pfam" id="PF13843"/>
    </source>
</evidence>
<dbReference type="EMBL" id="JAYRBN010000063">
    <property type="protein sequence ID" value="KAL2738147.1"/>
    <property type="molecule type" value="Genomic_DNA"/>
</dbReference>
<name>A0ABD2BZD8_VESMC</name>
<protein>
    <recommendedName>
        <fullName evidence="1">PiggyBac transposable element-derived protein domain-containing protein</fullName>
    </recommendedName>
</protein>
<evidence type="ECO:0000313" key="3">
    <source>
        <dbReference type="Proteomes" id="UP001607303"/>
    </source>
</evidence>
<keyword evidence="3" id="KW-1185">Reference proteome</keyword>
<evidence type="ECO:0000313" key="2">
    <source>
        <dbReference type="EMBL" id="KAL2738147.1"/>
    </source>
</evidence>
<dbReference type="Proteomes" id="UP001607303">
    <property type="component" value="Unassembled WGS sequence"/>
</dbReference>
<accession>A0ABD2BZD8</accession>
<organism evidence="2 3">
    <name type="scientific">Vespula maculifrons</name>
    <name type="common">Eastern yellow jacket</name>
    <name type="synonym">Wasp</name>
    <dbReference type="NCBI Taxonomy" id="7453"/>
    <lineage>
        <taxon>Eukaryota</taxon>
        <taxon>Metazoa</taxon>
        <taxon>Ecdysozoa</taxon>
        <taxon>Arthropoda</taxon>
        <taxon>Hexapoda</taxon>
        <taxon>Insecta</taxon>
        <taxon>Pterygota</taxon>
        <taxon>Neoptera</taxon>
        <taxon>Endopterygota</taxon>
        <taxon>Hymenoptera</taxon>
        <taxon>Apocrita</taxon>
        <taxon>Aculeata</taxon>
        <taxon>Vespoidea</taxon>
        <taxon>Vespidae</taxon>
        <taxon>Vespinae</taxon>
        <taxon>Vespula</taxon>
    </lineage>
</organism>
<sequence>MVELFTECWRNITTDIFFTSALLATKLLAKRIILFGIIRSNRRELFELVKSAKDELKRFSIVLYKTNNRTLTIYEFKPAKKVTILSSKHKRIKINNDRKRIPGTVVYYNKIKFDVEVTDQESTVSN</sequence>